<evidence type="ECO:0000256" key="4">
    <source>
        <dbReference type="ARBA" id="ARBA00022475"/>
    </source>
</evidence>
<protein>
    <submittedName>
        <fullName evidence="9">Nicotinamide riboside transporter PnuC</fullName>
    </submittedName>
</protein>
<keyword evidence="4" id="KW-1003">Cell membrane</keyword>
<dbReference type="NCBIfam" id="TIGR01528">
    <property type="entry name" value="NMN_trans_PnuC"/>
    <property type="match status" value="1"/>
</dbReference>
<keyword evidence="6 8" id="KW-1133">Transmembrane helix</keyword>
<evidence type="ECO:0000256" key="6">
    <source>
        <dbReference type="ARBA" id="ARBA00022989"/>
    </source>
</evidence>
<comment type="caution">
    <text evidence="9">The sequence shown here is derived from an EMBL/GenBank/DDBJ whole genome shotgun (WGS) entry which is preliminary data.</text>
</comment>
<feature type="transmembrane region" description="Helical" evidence="8">
    <location>
        <begin position="39"/>
        <end position="58"/>
    </location>
</feature>
<keyword evidence="10" id="KW-1185">Reference proteome</keyword>
<keyword evidence="5 8" id="KW-0812">Transmembrane</keyword>
<evidence type="ECO:0000256" key="2">
    <source>
        <dbReference type="ARBA" id="ARBA00006669"/>
    </source>
</evidence>
<comment type="similarity">
    <text evidence="2">Belongs to the nicotinamide ribonucleoside (NR) uptake permease (TC 4.B.1) family.</text>
</comment>
<sequence length="249" mass="28502">MFLVKDFKGFTTYEKVLFAFILIAQIFILVYFWNNGEAFNTLSVISAISSISGVACVIMSAKGRLSTFFYGVIQAATYGYVSYKSFLFGEVSLQVVFGIFQFIGLYAWLKNMHSDHHTDDPDVQEVDSRGLSIRGWLITIAVTALVYVGTGYYLDNFTEAKQPFVDALSVGLSLVAQTLMTLRYKEQWILWIVINMVSIFLWARLMLQNDKLTFEGLSAVTMWVAFLINSVYGYYYWKKLQDVQVTEKY</sequence>
<feature type="transmembrane region" description="Helical" evidence="8">
    <location>
        <begin position="219"/>
        <end position="237"/>
    </location>
</feature>
<dbReference type="Pfam" id="PF04973">
    <property type="entry name" value="NMN_transporter"/>
    <property type="match status" value="1"/>
</dbReference>
<evidence type="ECO:0000256" key="8">
    <source>
        <dbReference type="SAM" id="Phobius"/>
    </source>
</evidence>
<evidence type="ECO:0000256" key="3">
    <source>
        <dbReference type="ARBA" id="ARBA00022448"/>
    </source>
</evidence>
<evidence type="ECO:0000256" key="7">
    <source>
        <dbReference type="ARBA" id="ARBA00023136"/>
    </source>
</evidence>
<feature type="transmembrane region" description="Helical" evidence="8">
    <location>
        <begin position="12"/>
        <end position="33"/>
    </location>
</feature>
<dbReference type="GO" id="GO:0005886">
    <property type="term" value="C:plasma membrane"/>
    <property type="evidence" value="ECO:0007669"/>
    <property type="project" value="UniProtKB-SubCell"/>
</dbReference>
<dbReference type="Proteomes" id="UP000295310">
    <property type="component" value="Unassembled WGS sequence"/>
</dbReference>
<dbReference type="GO" id="GO:0034257">
    <property type="term" value="F:nicotinamide riboside transmembrane transporter activity"/>
    <property type="evidence" value="ECO:0007669"/>
    <property type="project" value="InterPro"/>
</dbReference>
<keyword evidence="7 8" id="KW-0472">Membrane</keyword>
<evidence type="ECO:0000256" key="1">
    <source>
        <dbReference type="ARBA" id="ARBA00004651"/>
    </source>
</evidence>
<comment type="subcellular location">
    <subcellularLocation>
        <location evidence="1">Cell membrane</location>
        <topology evidence="1">Multi-pass membrane protein</topology>
    </subcellularLocation>
</comment>
<dbReference type="PANTHER" id="PTHR36122:SF2">
    <property type="entry name" value="NICOTINAMIDE RIBOSIDE TRANSPORTER PNUC"/>
    <property type="match status" value="1"/>
</dbReference>
<keyword evidence="3" id="KW-0813">Transport</keyword>
<feature type="transmembrane region" description="Helical" evidence="8">
    <location>
        <begin position="135"/>
        <end position="154"/>
    </location>
</feature>
<evidence type="ECO:0000313" key="10">
    <source>
        <dbReference type="Proteomes" id="UP000295310"/>
    </source>
</evidence>
<organism evidence="9 10">
    <name type="scientific">Macrococcus brunensis</name>
    <dbReference type="NCBI Taxonomy" id="198483"/>
    <lineage>
        <taxon>Bacteria</taxon>
        <taxon>Bacillati</taxon>
        <taxon>Bacillota</taxon>
        <taxon>Bacilli</taxon>
        <taxon>Bacillales</taxon>
        <taxon>Staphylococcaceae</taxon>
        <taxon>Macrococcus</taxon>
    </lineage>
</organism>
<gene>
    <name evidence="9" type="ORF">ERX27_02345</name>
</gene>
<evidence type="ECO:0000256" key="5">
    <source>
        <dbReference type="ARBA" id="ARBA00022692"/>
    </source>
</evidence>
<dbReference type="OrthoDB" id="9791248at2"/>
<accession>A0A4R6BFJ6</accession>
<name>A0A4R6BFJ6_9STAP</name>
<proteinExistence type="inferred from homology"/>
<feature type="transmembrane region" description="Helical" evidence="8">
    <location>
        <begin position="87"/>
        <end position="109"/>
    </location>
</feature>
<feature type="transmembrane region" description="Helical" evidence="8">
    <location>
        <begin position="188"/>
        <end position="207"/>
    </location>
</feature>
<dbReference type="InterPro" id="IPR006419">
    <property type="entry name" value="NMN_transpt_PnuC"/>
</dbReference>
<reference evidence="9 10" key="1">
    <citation type="submission" date="2019-01" db="EMBL/GenBank/DDBJ databases">
        <title>Draft genome sequences of the type strains of six Macrococcus species.</title>
        <authorList>
            <person name="Mazhar S."/>
            <person name="Altermann E."/>
            <person name="Hill C."/>
            <person name="Mcauliffe O."/>
        </authorList>
    </citation>
    <scope>NUCLEOTIDE SEQUENCE [LARGE SCALE GENOMIC DNA]</scope>
    <source>
        <strain evidence="9 10">CCM4811</strain>
    </source>
</reference>
<dbReference type="AlphaFoldDB" id="A0A4R6BFJ6"/>
<dbReference type="PANTHER" id="PTHR36122">
    <property type="entry name" value="NICOTINAMIDE RIBOSIDE TRANSPORTER PNUC"/>
    <property type="match status" value="1"/>
</dbReference>
<dbReference type="RefSeq" id="WP_133431230.1">
    <property type="nucleotide sequence ID" value="NZ_SCWA01000003.1"/>
</dbReference>
<evidence type="ECO:0000313" key="9">
    <source>
        <dbReference type="EMBL" id="TDL98637.1"/>
    </source>
</evidence>
<dbReference type="EMBL" id="SCWA01000003">
    <property type="protein sequence ID" value="TDL98637.1"/>
    <property type="molecule type" value="Genomic_DNA"/>
</dbReference>